<evidence type="ECO:0000256" key="1">
    <source>
        <dbReference type="ARBA" id="ARBA00004496"/>
    </source>
</evidence>
<comment type="function">
    <text evidence="5">Involved in targeting and insertion of nascent membrane proteins into the cytoplasmic membrane. Binds directly to 7S RNA and mediates binding of the 54 kDa subunit of the SRP.</text>
</comment>
<dbReference type="InterPro" id="IPR002778">
    <property type="entry name" value="Signal_recog_particle_SRP19"/>
</dbReference>
<name>A0A7J3VUN8_CALS0</name>
<dbReference type="InterPro" id="IPR036521">
    <property type="entry name" value="SRP19-like_sf"/>
</dbReference>
<dbReference type="HAMAP" id="MF_00305">
    <property type="entry name" value="SRP19"/>
    <property type="match status" value="1"/>
</dbReference>
<keyword evidence="2 5" id="KW-0963">Cytoplasm</keyword>
<dbReference type="GO" id="GO:0008312">
    <property type="term" value="F:7S RNA binding"/>
    <property type="evidence" value="ECO:0007669"/>
    <property type="project" value="UniProtKB-UniRule"/>
</dbReference>
<evidence type="ECO:0000256" key="3">
    <source>
        <dbReference type="ARBA" id="ARBA00023135"/>
    </source>
</evidence>
<comment type="subcellular location">
    <subcellularLocation>
        <location evidence="1 5">Cytoplasm</location>
    </subcellularLocation>
</comment>
<accession>A0A7J3VUN8</accession>
<dbReference type="PANTHER" id="PTHR17453">
    <property type="entry name" value="SIGNAL RECOGNITION PARTICLE 19 KD PROTEIN"/>
    <property type="match status" value="1"/>
</dbReference>
<dbReference type="Gene3D" id="3.30.56.30">
    <property type="entry name" value="Signal recognition particle, SRP19-like subunit"/>
    <property type="match status" value="1"/>
</dbReference>
<evidence type="ECO:0000256" key="5">
    <source>
        <dbReference type="HAMAP-Rule" id="MF_00305"/>
    </source>
</evidence>
<comment type="subunit">
    <text evidence="5">Part of the signal recognition particle protein translocation system, which is composed of SRP and FtsY. Archaeal SRP consists of a 7S RNA molecule of 300 nucleotides and two protein subunits: SRP54 and SRP19.</text>
</comment>
<sequence>MIRKEGYVLWPSYFDVKNSRKDGRRVRSGLGVQRPTADDLYNACKRLGLNAVKMDGAHPRSWYSRTGYVVVNPGQGLSKNALVKMVAEEMRRHGKK</sequence>
<protein>
    <recommendedName>
        <fullName evidence="5">Signal recognition particle 19 kDa protein</fullName>
        <shortName evidence="5">SRP19</shortName>
    </recommendedName>
</protein>
<dbReference type="EMBL" id="DRXH01000179">
    <property type="protein sequence ID" value="HHM44676.1"/>
    <property type="molecule type" value="Genomic_DNA"/>
</dbReference>
<evidence type="ECO:0000313" key="6">
    <source>
        <dbReference type="EMBL" id="HHM44676.1"/>
    </source>
</evidence>
<reference evidence="6" key="1">
    <citation type="journal article" date="2020" name="mSystems">
        <title>Genome- and Community-Level Interaction Insights into Carbon Utilization and Element Cycling Functions of Hydrothermarchaeota in Hydrothermal Sediment.</title>
        <authorList>
            <person name="Zhou Z."/>
            <person name="Liu Y."/>
            <person name="Xu W."/>
            <person name="Pan J."/>
            <person name="Luo Z.H."/>
            <person name="Li M."/>
        </authorList>
    </citation>
    <scope>NUCLEOTIDE SEQUENCE [LARGE SCALE GENOMIC DNA]</scope>
    <source>
        <strain evidence="6">SpSt-1074</strain>
    </source>
</reference>
<organism evidence="6">
    <name type="scientific">Caldiarchaeum subterraneum</name>
    <dbReference type="NCBI Taxonomy" id="311458"/>
    <lineage>
        <taxon>Archaea</taxon>
        <taxon>Nitrososphaerota</taxon>
        <taxon>Candidatus Caldarchaeales</taxon>
        <taxon>Candidatus Caldarchaeaceae</taxon>
        <taxon>Candidatus Caldarchaeum</taxon>
    </lineage>
</organism>
<dbReference type="AlphaFoldDB" id="A0A7J3VUN8"/>
<dbReference type="GO" id="GO:0048500">
    <property type="term" value="C:signal recognition particle"/>
    <property type="evidence" value="ECO:0007669"/>
    <property type="project" value="UniProtKB-UniRule"/>
</dbReference>
<proteinExistence type="inferred from homology"/>
<dbReference type="PANTHER" id="PTHR17453:SF0">
    <property type="entry name" value="SIGNAL RECOGNITION PARTICLE 19 KDA PROTEIN"/>
    <property type="match status" value="1"/>
</dbReference>
<comment type="similarity">
    <text evidence="5">Belongs to the SRP19 family.</text>
</comment>
<keyword evidence="3 5" id="KW-0733">Signal recognition particle</keyword>
<dbReference type="GO" id="GO:0006617">
    <property type="term" value="P:SRP-dependent cotranslational protein targeting to membrane, signal sequence recognition"/>
    <property type="evidence" value="ECO:0007669"/>
    <property type="project" value="TreeGrafter"/>
</dbReference>
<comment type="caution">
    <text evidence="6">The sequence shown here is derived from an EMBL/GenBank/DDBJ whole genome shotgun (WGS) entry which is preliminary data.</text>
</comment>
<gene>
    <name evidence="5" type="primary">srp19</name>
    <name evidence="6" type="ORF">ENM31_05215</name>
</gene>
<keyword evidence="4 5" id="KW-0687">Ribonucleoprotein</keyword>
<evidence type="ECO:0000256" key="4">
    <source>
        <dbReference type="ARBA" id="ARBA00023274"/>
    </source>
</evidence>
<dbReference type="SUPFAM" id="SSF69695">
    <property type="entry name" value="SRP19"/>
    <property type="match status" value="1"/>
</dbReference>
<dbReference type="InterPro" id="IPR022938">
    <property type="entry name" value="SRP19_arc-type"/>
</dbReference>
<evidence type="ECO:0000256" key="2">
    <source>
        <dbReference type="ARBA" id="ARBA00022490"/>
    </source>
</evidence>
<dbReference type="Pfam" id="PF01922">
    <property type="entry name" value="SRP19"/>
    <property type="match status" value="1"/>
</dbReference>
<keyword evidence="5" id="KW-0694">RNA-binding</keyword>